<accession>A0A8I0A9N2</accession>
<dbReference type="AlphaFoldDB" id="A0A8I0A9N2"/>
<dbReference type="Pfam" id="PF18475">
    <property type="entry name" value="PIN7"/>
    <property type="match status" value="1"/>
</dbReference>
<protein>
    <recommendedName>
        <fullName evidence="1">PIN-like domain-containing protein</fullName>
    </recommendedName>
</protein>
<gene>
    <name evidence="2" type="ORF">H8R92_06100</name>
</gene>
<reference evidence="2" key="1">
    <citation type="submission" date="2020-08" db="EMBL/GenBank/DDBJ databases">
        <title>Genome public.</title>
        <authorList>
            <person name="Liu C."/>
            <person name="Sun Q."/>
        </authorList>
    </citation>
    <scope>NUCLEOTIDE SEQUENCE</scope>
    <source>
        <strain evidence="2">NSJ-42</strain>
    </source>
</reference>
<evidence type="ECO:0000313" key="3">
    <source>
        <dbReference type="Proteomes" id="UP000662088"/>
    </source>
</evidence>
<sequence>MSKIFLVDCENEFNDDFIELYNARKGDEVHFFISPNAHKIDGYLMNKLKEKQIKYWFEECVVDEDNDMGKCLIAFLGVMISRYPLSGCEFYIVSNDKGYENPVTFIKNTIRGNYEVNYINTFKVRNKDIETAITEIPEIVLE</sequence>
<feature type="domain" description="PIN-like" evidence="1">
    <location>
        <begin position="6"/>
        <end position="108"/>
    </location>
</feature>
<dbReference type="Proteomes" id="UP000662088">
    <property type="component" value="Unassembled WGS sequence"/>
</dbReference>
<proteinExistence type="predicted"/>
<dbReference type="EMBL" id="JACOOQ010000008">
    <property type="protein sequence ID" value="MBC5640011.1"/>
    <property type="molecule type" value="Genomic_DNA"/>
</dbReference>
<dbReference type="RefSeq" id="WP_022212070.1">
    <property type="nucleotide sequence ID" value="NZ_JACOOQ010000008.1"/>
</dbReference>
<evidence type="ECO:0000313" key="2">
    <source>
        <dbReference type="EMBL" id="MBC5640011.1"/>
    </source>
</evidence>
<dbReference type="InterPro" id="IPR041494">
    <property type="entry name" value="PIN7"/>
</dbReference>
<keyword evidence="3" id="KW-1185">Reference proteome</keyword>
<name>A0A8I0A9N2_9CLOT</name>
<organism evidence="2 3">
    <name type="scientific">Clostridium lentum</name>
    <dbReference type="NCBI Taxonomy" id="2763037"/>
    <lineage>
        <taxon>Bacteria</taxon>
        <taxon>Bacillati</taxon>
        <taxon>Bacillota</taxon>
        <taxon>Clostridia</taxon>
        <taxon>Eubacteriales</taxon>
        <taxon>Clostridiaceae</taxon>
        <taxon>Clostridium</taxon>
    </lineage>
</organism>
<comment type="caution">
    <text evidence="2">The sequence shown here is derived from an EMBL/GenBank/DDBJ whole genome shotgun (WGS) entry which is preliminary data.</text>
</comment>
<evidence type="ECO:0000259" key="1">
    <source>
        <dbReference type="Pfam" id="PF18475"/>
    </source>
</evidence>